<dbReference type="Proteomes" id="UP000790709">
    <property type="component" value="Unassembled WGS sequence"/>
</dbReference>
<accession>A0ACB8B371</accession>
<reference evidence="1" key="1">
    <citation type="journal article" date="2021" name="New Phytol.">
        <title>Evolutionary innovations through gain and loss of genes in the ectomycorrhizal Boletales.</title>
        <authorList>
            <person name="Wu G."/>
            <person name="Miyauchi S."/>
            <person name="Morin E."/>
            <person name="Kuo A."/>
            <person name="Drula E."/>
            <person name="Varga T."/>
            <person name="Kohler A."/>
            <person name="Feng B."/>
            <person name="Cao Y."/>
            <person name="Lipzen A."/>
            <person name="Daum C."/>
            <person name="Hundley H."/>
            <person name="Pangilinan J."/>
            <person name="Johnson J."/>
            <person name="Barry K."/>
            <person name="LaButti K."/>
            <person name="Ng V."/>
            <person name="Ahrendt S."/>
            <person name="Min B."/>
            <person name="Choi I.G."/>
            <person name="Park H."/>
            <person name="Plett J.M."/>
            <person name="Magnuson J."/>
            <person name="Spatafora J.W."/>
            <person name="Nagy L.G."/>
            <person name="Henrissat B."/>
            <person name="Grigoriev I.V."/>
            <person name="Yang Z.L."/>
            <person name="Xu J."/>
            <person name="Martin F.M."/>
        </authorList>
    </citation>
    <scope>NUCLEOTIDE SEQUENCE</scope>
    <source>
        <strain evidence="1">KUC20120723A-06</strain>
    </source>
</reference>
<gene>
    <name evidence="1" type="ORF">BV22DRAFT_1199119</name>
</gene>
<evidence type="ECO:0000313" key="1">
    <source>
        <dbReference type="EMBL" id="KAH7920141.1"/>
    </source>
</evidence>
<sequence length="712" mass="79449">MGFIRKLITRLFKGKEHPAASGPSDTSGGPSVDPPPFVFNLALDFHNTTQAFSEVTNGARAHISVGSPLTMTTALQRLNPITAHAIAPTQNTRTQPTMLIDACVLLYPLGGTTLAPGAPQPELATPTQVSPQAVQVPSANSTSRVTTPSLLIPPEPSVRRLPSRATAPRMREDIPHTPNARRRPVLEGGGRSRPAGIHIIDFGYPIEAVERSTASNSWPSGLPWLADDYQSPDSSVEDLVYPGVFGSPDGHRLTEIPMNAGGLPSISSLVSSRGVREENKDLRLGALGKLRQLSEGPSAGVDLIQERLRSHRRNVARLSTTLTSASSASGSYQSFDDARFRILEYNGHMFTVQGEIGRGTFGFVWSALTEDNEEVAIKVMHKRKMLYDMFRERQLSSKWNYALALNNEVASIVRDEVEALKRVTEADCPFLTPLLCSFSDDTNFYLVMRMYPEDLRHRLAEPVDKRQVQIWAAELLVALEKLHHLKMIHRDVKPENILISPAGHICLADFGLAYVAGPEVDLKRVELKDYCGTAGYLAPEQDERMCEIGYDYRVDIYAYGLTLLEMIIGRGKSWFEILDSNFDPRQGFADNPQIPKLLKKIKDLNAHHLLKRLLEVQPENRPDWEKIRRFPFFAGIDWDQIETRSCAHPYQPSTVAPERRAPELPNDLGRYDPVISYQGRLNKGIGALKVDYECPAGKWRDKKHLIRCTARR</sequence>
<organism evidence="1 2">
    <name type="scientific">Leucogyrophana mollusca</name>
    <dbReference type="NCBI Taxonomy" id="85980"/>
    <lineage>
        <taxon>Eukaryota</taxon>
        <taxon>Fungi</taxon>
        <taxon>Dikarya</taxon>
        <taxon>Basidiomycota</taxon>
        <taxon>Agaricomycotina</taxon>
        <taxon>Agaricomycetes</taxon>
        <taxon>Agaricomycetidae</taxon>
        <taxon>Boletales</taxon>
        <taxon>Boletales incertae sedis</taxon>
        <taxon>Leucogyrophana</taxon>
    </lineage>
</organism>
<comment type="caution">
    <text evidence="1">The sequence shown here is derived from an EMBL/GenBank/DDBJ whole genome shotgun (WGS) entry which is preliminary data.</text>
</comment>
<keyword evidence="2" id="KW-1185">Reference proteome</keyword>
<protein>
    <submittedName>
        <fullName evidence="1">Kinase-like protein</fullName>
    </submittedName>
</protein>
<proteinExistence type="predicted"/>
<dbReference type="EMBL" id="MU266601">
    <property type="protein sequence ID" value="KAH7920141.1"/>
    <property type="molecule type" value="Genomic_DNA"/>
</dbReference>
<name>A0ACB8B371_9AGAM</name>
<evidence type="ECO:0000313" key="2">
    <source>
        <dbReference type="Proteomes" id="UP000790709"/>
    </source>
</evidence>